<protein>
    <submittedName>
        <fullName evidence="7">Glycine/betaine ABC transporter</fullName>
    </submittedName>
</protein>
<keyword evidence="4" id="KW-0472">Membrane</keyword>
<dbReference type="GO" id="GO:0031460">
    <property type="term" value="P:glycine betaine transport"/>
    <property type="evidence" value="ECO:0007669"/>
    <property type="project" value="TreeGrafter"/>
</dbReference>
<dbReference type="GO" id="GO:0043190">
    <property type="term" value="C:ATP-binding cassette (ABC) transporter complex"/>
    <property type="evidence" value="ECO:0007669"/>
    <property type="project" value="InterPro"/>
</dbReference>
<feature type="chain" id="PRO_5039040665" evidence="5">
    <location>
        <begin position="27"/>
        <end position="302"/>
    </location>
</feature>
<feature type="domain" description="ABC-type glycine betaine transport system substrate-binding" evidence="6">
    <location>
        <begin position="202"/>
        <end position="302"/>
    </location>
</feature>
<dbReference type="PANTHER" id="PTHR47737:SF1">
    <property type="entry name" value="GLYCINE BETAINE_PROLINE BETAINE TRANSPORT SYSTEM PERMEASE PROTEIN PROW"/>
    <property type="match status" value="1"/>
</dbReference>
<dbReference type="EMBL" id="WBXO01000013">
    <property type="protein sequence ID" value="KAB2951293.1"/>
    <property type="molecule type" value="Genomic_DNA"/>
</dbReference>
<dbReference type="RefSeq" id="WP_151621667.1">
    <property type="nucleotide sequence ID" value="NZ_WBXO01000013.1"/>
</dbReference>
<evidence type="ECO:0000313" key="8">
    <source>
        <dbReference type="Proteomes" id="UP000468766"/>
    </source>
</evidence>
<dbReference type="SUPFAM" id="SSF53850">
    <property type="entry name" value="Periplasmic binding protein-like II"/>
    <property type="match status" value="2"/>
</dbReference>
<dbReference type="GO" id="GO:0005275">
    <property type="term" value="F:amine transmembrane transporter activity"/>
    <property type="evidence" value="ECO:0007669"/>
    <property type="project" value="TreeGrafter"/>
</dbReference>
<keyword evidence="3" id="KW-1003">Cell membrane</keyword>
<dbReference type="PROSITE" id="PS51257">
    <property type="entry name" value="PROKAR_LIPOPROTEIN"/>
    <property type="match status" value="1"/>
</dbReference>
<dbReference type="GO" id="GO:0015871">
    <property type="term" value="P:choline transport"/>
    <property type="evidence" value="ECO:0007669"/>
    <property type="project" value="TreeGrafter"/>
</dbReference>
<dbReference type="Gene3D" id="3.40.190.100">
    <property type="entry name" value="Glycine betaine-binding periplasmic protein, domain 2"/>
    <property type="match status" value="1"/>
</dbReference>
<evidence type="ECO:0000256" key="2">
    <source>
        <dbReference type="ARBA" id="ARBA00022448"/>
    </source>
</evidence>
<keyword evidence="5" id="KW-0732">Signal</keyword>
<feature type="signal peptide" evidence="5">
    <location>
        <begin position="1"/>
        <end position="26"/>
    </location>
</feature>
<comment type="subcellular location">
    <subcellularLocation>
        <location evidence="1">Cell membrane</location>
    </subcellularLocation>
</comment>
<evidence type="ECO:0000256" key="4">
    <source>
        <dbReference type="ARBA" id="ARBA00023136"/>
    </source>
</evidence>
<evidence type="ECO:0000313" key="7">
    <source>
        <dbReference type="EMBL" id="KAB2951293.1"/>
    </source>
</evidence>
<evidence type="ECO:0000256" key="3">
    <source>
        <dbReference type="ARBA" id="ARBA00022475"/>
    </source>
</evidence>
<dbReference type="PANTHER" id="PTHR47737">
    <property type="entry name" value="GLYCINE BETAINE/PROLINE BETAINE TRANSPORT SYSTEM PERMEASE PROTEIN PROW"/>
    <property type="match status" value="1"/>
</dbReference>
<evidence type="ECO:0000259" key="6">
    <source>
        <dbReference type="Pfam" id="PF04069"/>
    </source>
</evidence>
<dbReference type="Proteomes" id="UP000468766">
    <property type="component" value="Unassembled WGS sequence"/>
</dbReference>
<dbReference type="AlphaFoldDB" id="A0A6I0EUC7"/>
<feature type="domain" description="ABC-type glycine betaine transport system substrate-binding" evidence="6">
    <location>
        <begin position="42"/>
        <end position="183"/>
    </location>
</feature>
<keyword evidence="2" id="KW-0813">Transport</keyword>
<reference evidence="7 8" key="1">
    <citation type="submission" date="2019-10" db="EMBL/GenBank/DDBJ databases">
        <title>Whole-genome sequence of the extremophile Heliorestis acidaminivorans DSM 24790.</title>
        <authorList>
            <person name="Kyndt J.A."/>
            <person name="Meyer T.E."/>
        </authorList>
    </citation>
    <scope>NUCLEOTIDE SEQUENCE [LARGE SCALE GENOMIC DNA]</scope>
    <source>
        <strain evidence="7 8">DSM 24790</strain>
    </source>
</reference>
<accession>A0A6I0EUC7</accession>
<comment type="caution">
    <text evidence="7">The sequence shown here is derived from an EMBL/GenBank/DDBJ whole genome shotgun (WGS) entry which is preliminary data.</text>
</comment>
<dbReference type="Gene3D" id="3.10.105.10">
    <property type="entry name" value="Dipeptide-binding Protein, Domain 3"/>
    <property type="match status" value="1"/>
</dbReference>
<dbReference type="GO" id="GO:0015226">
    <property type="term" value="F:carnitine transmembrane transporter activity"/>
    <property type="evidence" value="ECO:0007669"/>
    <property type="project" value="TreeGrafter"/>
</dbReference>
<dbReference type="Pfam" id="PF04069">
    <property type="entry name" value="OpuAC"/>
    <property type="match status" value="2"/>
</dbReference>
<name>A0A6I0EUC7_9FIRM</name>
<evidence type="ECO:0000256" key="1">
    <source>
        <dbReference type="ARBA" id="ARBA00004236"/>
    </source>
</evidence>
<keyword evidence="8" id="KW-1185">Reference proteome</keyword>
<evidence type="ECO:0000256" key="5">
    <source>
        <dbReference type="SAM" id="SignalP"/>
    </source>
</evidence>
<gene>
    <name evidence="7" type="ORF">F9B85_13065</name>
</gene>
<sequence>MKLSLLEGKKKLMTIALSVGFAVALAGCGGQDGPAVDSSAPVGQQVGYQITGIDPGAGLMRATERVIEEYELEGWRVQTGSGPAMTAALTRAYNNNEPIIVTGWTPHWKFSKFDLKYLDDPKGIYGAEEYVHTIARLGLQEDLPNAYTVLDRFAWTSDDMGAVMIMVEDGLDPVAAANAWIDENAETVASWIEGVDAVDGDKISLAYVAWDSEIASTNVVAEVLRSVGYDVTLRQVEPGPMWAGVADGSADAIVGAWLPTTHADYYAEFEGRFEDLGVNMEGTRIGLVVPAYMDIDSIEDLK</sequence>
<organism evidence="7 8">
    <name type="scientific">Heliorestis acidaminivorans</name>
    <dbReference type="NCBI Taxonomy" id="553427"/>
    <lineage>
        <taxon>Bacteria</taxon>
        <taxon>Bacillati</taxon>
        <taxon>Bacillota</taxon>
        <taxon>Clostridia</taxon>
        <taxon>Eubacteriales</taxon>
        <taxon>Heliobacteriaceae</taxon>
        <taxon>Heliorestis</taxon>
    </lineage>
</organism>
<proteinExistence type="predicted"/>
<dbReference type="OrthoDB" id="9787902at2"/>
<dbReference type="InterPro" id="IPR007210">
    <property type="entry name" value="ABC_Gly_betaine_transp_sub-bd"/>
</dbReference>